<feature type="transmembrane region" description="Helical" evidence="1">
    <location>
        <begin position="12"/>
        <end position="31"/>
    </location>
</feature>
<dbReference type="AlphaFoldDB" id="A0A6J7CM28"/>
<feature type="transmembrane region" description="Helical" evidence="1">
    <location>
        <begin position="204"/>
        <end position="229"/>
    </location>
</feature>
<feature type="transmembrane region" description="Helical" evidence="1">
    <location>
        <begin position="371"/>
        <end position="394"/>
    </location>
</feature>
<dbReference type="PANTHER" id="PTHR23028">
    <property type="entry name" value="ACETYLTRANSFERASE"/>
    <property type="match status" value="1"/>
</dbReference>
<dbReference type="InterPro" id="IPR002656">
    <property type="entry name" value="Acyl_transf_3_dom"/>
</dbReference>
<dbReference type="GO" id="GO:0016020">
    <property type="term" value="C:membrane"/>
    <property type="evidence" value="ECO:0007669"/>
    <property type="project" value="TreeGrafter"/>
</dbReference>
<name>A0A6J7CM28_9ZZZZ</name>
<keyword evidence="1" id="KW-1133">Transmembrane helix</keyword>
<dbReference type="PANTHER" id="PTHR23028:SF53">
    <property type="entry name" value="ACYL_TRANSF_3 DOMAIN-CONTAINING PROTEIN"/>
    <property type="match status" value="1"/>
</dbReference>
<keyword evidence="1" id="KW-0812">Transmembrane</keyword>
<feature type="transmembrane region" description="Helical" evidence="1">
    <location>
        <begin position="249"/>
        <end position="271"/>
    </location>
</feature>
<dbReference type="GO" id="GO:0016747">
    <property type="term" value="F:acyltransferase activity, transferring groups other than amino-acyl groups"/>
    <property type="evidence" value="ECO:0007669"/>
    <property type="project" value="InterPro"/>
</dbReference>
<feature type="transmembrane region" description="Helical" evidence="1">
    <location>
        <begin position="144"/>
        <end position="162"/>
    </location>
</feature>
<feature type="domain" description="Acyltransferase 3" evidence="2">
    <location>
        <begin position="13"/>
        <end position="386"/>
    </location>
</feature>
<proteinExistence type="predicted"/>
<evidence type="ECO:0000256" key="1">
    <source>
        <dbReference type="SAM" id="Phobius"/>
    </source>
</evidence>
<dbReference type="Pfam" id="PF01757">
    <property type="entry name" value="Acyl_transf_3"/>
    <property type="match status" value="1"/>
</dbReference>
<feature type="transmembrane region" description="Helical" evidence="1">
    <location>
        <begin position="43"/>
        <end position="64"/>
    </location>
</feature>
<feature type="transmembrane region" description="Helical" evidence="1">
    <location>
        <begin position="85"/>
        <end position="104"/>
    </location>
</feature>
<dbReference type="InterPro" id="IPR050879">
    <property type="entry name" value="Acyltransferase_3"/>
</dbReference>
<protein>
    <submittedName>
        <fullName evidence="3">Unannotated protein</fullName>
    </submittedName>
</protein>
<organism evidence="3">
    <name type="scientific">freshwater metagenome</name>
    <dbReference type="NCBI Taxonomy" id="449393"/>
    <lineage>
        <taxon>unclassified sequences</taxon>
        <taxon>metagenomes</taxon>
        <taxon>ecological metagenomes</taxon>
    </lineage>
</organism>
<feature type="transmembrane region" description="Helical" evidence="1">
    <location>
        <begin position="291"/>
        <end position="313"/>
    </location>
</feature>
<gene>
    <name evidence="3" type="ORF">UFOPK3444_00101</name>
</gene>
<dbReference type="GO" id="GO:0009103">
    <property type="term" value="P:lipopolysaccharide biosynthetic process"/>
    <property type="evidence" value="ECO:0007669"/>
    <property type="project" value="TreeGrafter"/>
</dbReference>
<sequence>MRGGTKSARLPLVDSLRAVAALLIFGYHALFVTGHLSSTNYGYYLSVGVPLFYCISGLLLFRPFARSLIQGEERPSTRDYGRHRLFRIVPAYWLALPLVAVLLGRTAQVFTGGGVVTYFGFLQAYRLETFVGGIGQAWTLCVEVAFYVFLPFWAALLALIVSRVAATTKSRGRVVLAGLGLLILASVAWKVMVVSHYGGDRAGAIVPLTALPAALDQFALGMLIAVLLVMREGGERSSHLLALCSRRPWVPALAALMAYGLIGAVHGNSPFGSIGFGSQAWGLATVTDHELRALVAGGLVLAGVCAVPGIGLVGRTLGSGWLSRVGEISYGLYLWHLAVLTVLAGNLHWALGEHGYLAEPGGEGVTGSWPVVLLAVLVSLAVSIGLAGLSWTLVEKRLIALSHRRRQVVQGR</sequence>
<accession>A0A6J7CM28</accession>
<feature type="transmembrane region" description="Helical" evidence="1">
    <location>
        <begin position="174"/>
        <end position="192"/>
    </location>
</feature>
<keyword evidence="1" id="KW-0472">Membrane</keyword>
<feature type="transmembrane region" description="Helical" evidence="1">
    <location>
        <begin position="333"/>
        <end position="351"/>
    </location>
</feature>
<evidence type="ECO:0000313" key="3">
    <source>
        <dbReference type="EMBL" id="CAB4859622.1"/>
    </source>
</evidence>
<dbReference type="EMBL" id="CAFBLU010000001">
    <property type="protein sequence ID" value="CAB4859622.1"/>
    <property type="molecule type" value="Genomic_DNA"/>
</dbReference>
<reference evidence="3" key="1">
    <citation type="submission" date="2020-05" db="EMBL/GenBank/DDBJ databases">
        <authorList>
            <person name="Chiriac C."/>
            <person name="Salcher M."/>
            <person name="Ghai R."/>
            <person name="Kavagutti S V."/>
        </authorList>
    </citation>
    <scope>NUCLEOTIDE SEQUENCE</scope>
</reference>
<evidence type="ECO:0000259" key="2">
    <source>
        <dbReference type="Pfam" id="PF01757"/>
    </source>
</evidence>